<evidence type="ECO:0000256" key="3">
    <source>
        <dbReference type="ARBA" id="ARBA00022603"/>
    </source>
</evidence>
<evidence type="ECO:0000256" key="8">
    <source>
        <dbReference type="ARBA" id="ARBA00023242"/>
    </source>
</evidence>
<dbReference type="PANTHER" id="PTHR23068">
    <property type="entry name" value="DNA CYTOSINE-5- -METHYLTRANSFERASE 3-RELATED"/>
    <property type="match status" value="1"/>
</dbReference>
<dbReference type="GO" id="GO:0032259">
    <property type="term" value="P:methylation"/>
    <property type="evidence" value="ECO:0007669"/>
    <property type="project" value="UniProtKB-KW"/>
</dbReference>
<dbReference type="EC" id="2.1.1.37" evidence="2"/>
<evidence type="ECO:0000259" key="12">
    <source>
        <dbReference type="PROSITE" id="PS51680"/>
    </source>
</evidence>
<feature type="region of interest" description="Disordered" evidence="10">
    <location>
        <begin position="66"/>
        <end position="103"/>
    </location>
</feature>
<evidence type="ECO:0000256" key="7">
    <source>
        <dbReference type="ARBA" id="ARBA00023125"/>
    </source>
</evidence>
<keyword evidence="4 9" id="KW-0808">Transferase</keyword>
<dbReference type="PROSITE" id="PS51680">
    <property type="entry name" value="SAM_MT_DRM"/>
    <property type="match status" value="1"/>
</dbReference>
<evidence type="ECO:0000313" key="13">
    <source>
        <dbReference type="EMBL" id="KAG2553851.1"/>
    </source>
</evidence>
<evidence type="ECO:0000256" key="5">
    <source>
        <dbReference type="ARBA" id="ARBA00022691"/>
    </source>
</evidence>
<evidence type="ECO:0000256" key="6">
    <source>
        <dbReference type="ARBA" id="ARBA00022737"/>
    </source>
</evidence>
<evidence type="ECO:0000256" key="10">
    <source>
        <dbReference type="SAM" id="MobiDB-lite"/>
    </source>
</evidence>
<sequence length="524" mass="59035">MLHDSGKINGAGPSASLVEHFVGKGLIKENGDGGAKSLLELLLTYKAISSEPSVDNCSASGCGPRTVDENNGILTNRDAQGGGRSSNRDRISDDSDDEDFLQGISQKDEKIKSLVRMGFPKDEAEMAVVRCGQDAPMSVLVDLIYTSEASEDGYYGHFSDHEDNSYGRRKEKRKRFEGAEEGSRGPLDSSSDEPMPLPNPMVGFNLPNQRLRSVDRCLPSKAIGPPFYYENVAIAPKGVWTMLSRFLYDIQPEFVDSRKRGYIHNLPIKNRSPLLPLPPKTIFEPFHRWWPKWDPRKQLNCLLTHVAKPKLMEQIRHALAKCEGPPPRRVQKYVLETCREGNLVWVGLNKPNEMEYLLGFPEDHTRGISMTDRYKSLGNSFHVDTVAYHLSVLRDMFPYGMNVLSLFSGIGGAEVALHRLGIHMKTVVSVEISEVNRFILRSWWDQTQTGNLIEIADVQSLTSERLESYIKRIRGFDLVIGGSPCNNLAGRNRFHRDGLDGEHCSLFYRYARILDTVKSIMDRM</sequence>
<evidence type="ECO:0000256" key="1">
    <source>
        <dbReference type="ARBA" id="ARBA00004123"/>
    </source>
</evidence>
<dbReference type="Gene3D" id="3.40.50.150">
    <property type="entry name" value="Vaccinia Virus protein VP39"/>
    <property type="match status" value="1"/>
</dbReference>
<keyword evidence="6" id="KW-0677">Repeat</keyword>
<dbReference type="EMBL" id="CM029053">
    <property type="protein sequence ID" value="KAG2553851.1"/>
    <property type="molecule type" value="Genomic_DNA"/>
</dbReference>
<keyword evidence="3 9" id="KW-0489">Methyltransferase</keyword>
<dbReference type="PANTHER" id="PTHR23068:SF51">
    <property type="entry name" value="SAM-DEPENDENT MTASE DRM-TYPE DOMAIN-CONTAINING PROTEIN"/>
    <property type="match status" value="1"/>
</dbReference>
<feature type="domain" description="SAM-dependent MTase DRM-type" evidence="12">
    <location>
        <begin position="214"/>
        <end position="524"/>
    </location>
</feature>
<dbReference type="PROSITE" id="PS51679">
    <property type="entry name" value="SAM_MT_C5"/>
    <property type="match status" value="1"/>
</dbReference>
<dbReference type="SUPFAM" id="SSF53335">
    <property type="entry name" value="S-adenosyl-L-methionine-dependent methyltransferases"/>
    <property type="match status" value="2"/>
</dbReference>
<keyword evidence="5 9" id="KW-0949">S-adenosyl-L-methionine</keyword>
<evidence type="ECO:0000256" key="4">
    <source>
        <dbReference type="ARBA" id="ARBA00022679"/>
    </source>
</evidence>
<dbReference type="GO" id="GO:0003886">
    <property type="term" value="F:DNA (cytosine-5-)-methyltransferase activity"/>
    <property type="evidence" value="ECO:0007669"/>
    <property type="project" value="UniProtKB-EC"/>
</dbReference>
<dbReference type="Proteomes" id="UP000823388">
    <property type="component" value="Chromosome 9K"/>
</dbReference>
<dbReference type="Pfam" id="PF00145">
    <property type="entry name" value="DNA_methylase"/>
    <property type="match status" value="1"/>
</dbReference>
<dbReference type="InterPro" id="IPR009060">
    <property type="entry name" value="UBA-like_sf"/>
</dbReference>
<comment type="similarity">
    <text evidence="9">Belongs to the class I-like SAM-binding methyltransferase superfamily. C5-methyltransferase family.</text>
</comment>
<dbReference type="AlphaFoldDB" id="A0A8T0NV92"/>
<keyword evidence="8" id="KW-0539">Nucleus</keyword>
<dbReference type="Gene3D" id="1.10.8.10">
    <property type="entry name" value="DNA helicase RuvA subunit, C-terminal domain"/>
    <property type="match status" value="1"/>
</dbReference>
<accession>A0A8T0NV92</accession>
<gene>
    <name evidence="13" type="ORF">PVAP13_9KG624600</name>
</gene>
<dbReference type="SUPFAM" id="SSF46934">
    <property type="entry name" value="UBA-like"/>
    <property type="match status" value="1"/>
</dbReference>
<feature type="compositionally biased region" description="Basic and acidic residues" evidence="10">
    <location>
        <begin position="158"/>
        <end position="183"/>
    </location>
</feature>
<evidence type="ECO:0000259" key="11">
    <source>
        <dbReference type="PROSITE" id="PS50030"/>
    </source>
</evidence>
<proteinExistence type="inferred from homology"/>
<evidence type="ECO:0000256" key="9">
    <source>
        <dbReference type="PROSITE-ProRule" id="PRU01016"/>
    </source>
</evidence>
<reference evidence="13" key="1">
    <citation type="submission" date="2020-05" db="EMBL/GenBank/DDBJ databases">
        <title>WGS assembly of Panicum virgatum.</title>
        <authorList>
            <person name="Lovell J.T."/>
            <person name="Jenkins J."/>
            <person name="Shu S."/>
            <person name="Juenger T.E."/>
            <person name="Schmutz J."/>
        </authorList>
    </citation>
    <scope>NUCLEOTIDE SEQUENCE</scope>
    <source>
        <strain evidence="13">AP13</strain>
    </source>
</reference>
<dbReference type="GO" id="GO:0003677">
    <property type="term" value="F:DNA binding"/>
    <property type="evidence" value="ECO:0007669"/>
    <property type="project" value="UniProtKB-KW"/>
</dbReference>
<evidence type="ECO:0000256" key="2">
    <source>
        <dbReference type="ARBA" id="ARBA00011975"/>
    </source>
</evidence>
<dbReference type="GO" id="GO:0005634">
    <property type="term" value="C:nucleus"/>
    <property type="evidence" value="ECO:0007669"/>
    <property type="project" value="UniProtKB-SubCell"/>
</dbReference>
<organism evidence="13 14">
    <name type="scientific">Panicum virgatum</name>
    <name type="common">Blackwell switchgrass</name>
    <dbReference type="NCBI Taxonomy" id="38727"/>
    <lineage>
        <taxon>Eukaryota</taxon>
        <taxon>Viridiplantae</taxon>
        <taxon>Streptophyta</taxon>
        <taxon>Embryophyta</taxon>
        <taxon>Tracheophyta</taxon>
        <taxon>Spermatophyta</taxon>
        <taxon>Magnoliopsida</taxon>
        <taxon>Liliopsida</taxon>
        <taxon>Poales</taxon>
        <taxon>Poaceae</taxon>
        <taxon>PACMAD clade</taxon>
        <taxon>Panicoideae</taxon>
        <taxon>Panicodae</taxon>
        <taxon>Paniceae</taxon>
        <taxon>Panicinae</taxon>
        <taxon>Panicum</taxon>
        <taxon>Panicum sect. Hiantes</taxon>
    </lineage>
</organism>
<evidence type="ECO:0000313" key="14">
    <source>
        <dbReference type="Proteomes" id="UP000823388"/>
    </source>
</evidence>
<name>A0A8T0NV92_PANVG</name>
<keyword evidence="7" id="KW-0238">DNA-binding</keyword>
<protein>
    <recommendedName>
        <fullName evidence="2">DNA (cytosine-5-)-methyltransferase</fullName>
        <ecNumber evidence="2">2.1.1.37</ecNumber>
    </recommendedName>
</protein>
<feature type="region of interest" description="Disordered" evidence="10">
    <location>
        <begin position="154"/>
        <end position="198"/>
    </location>
</feature>
<dbReference type="InterPro" id="IPR015940">
    <property type="entry name" value="UBA"/>
</dbReference>
<dbReference type="InterPro" id="IPR029063">
    <property type="entry name" value="SAM-dependent_MTases_sf"/>
</dbReference>
<dbReference type="PROSITE" id="PS50030">
    <property type="entry name" value="UBA"/>
    <property type="match status" value="1"/>
</dbReference>
<dbReference type="InterPro" id="IPR001525">
    <property type="entry name" value="C5_MeTfrase"/>
</dbReference>
<dbReference type="InterPro" id="IPR050390">
    <property type="entry name" value="C5-Methyltransferase"/>
</dbReference>
<comment type="subcellular location">
    <subcellularLocation>
        <location evidence="1">Nucleus</location>
    </subcellularLocation>
</comment>
<keyword evidence="14" id="KW-1185">Reference proteome</keyword>
<feature type="domain" description="UBA" evidence="11">
    <location>
        <begin position="106"/>
        <end position="147"/>
    </location>
</feature>
<dbReference type="InterPro" id="IPR030380">
    <property type="entry name" value="SAM_MeTfrase_DRM"/>
</dbReference>
<feature type="active site" evidence="9">
    <location>
        <position position="485"/>
    </location>
</feature>
<comment type="caution">
    <text evidence="13">The sequence shown here is derived from an EMBL/GenBank/DDBJ whole genome shotgun (WGS) entry which is preliminary data.</text>
</comment>